<evidence type="ECO:0000313" key="2">
    <source>
        <dbReference type="Proteomes" id="UP000866496"/>
    </source>
</evidence>
<dbReference type="EMBL" id="DACWHX010000005">
    <property type="protein sequence ID" value="HAU1879682.1"/>
    <property type="molecule type" value="Genomic_DNA"/>
</dbReference>
<dbReference type="Proteomes" id="UP000866496">
    <property type="component" value="Unassembled WGS sequence"/>
</dbReference>
<evidence type="ECO:0000313" key="1">
    <source>
        <dbReference type="EMBL" id="HAU1879682.1"/>
    </source>
</evidence>
<comment type="caution">
    <text evidence="1">The sequence shown here is derived from an EMBL/GenBank/DDBJ whole genome shotgun (WGS) entry which is preliminary data.</text>
</comment>
<protein>
    <submittedName>
        <fullName evidence="1">Uncharacterized protein</fullName>
    </submittedName>
</protein>
<sequence length="37" mass="4463">MLRCKCFCDAYLLWQTPLIKTSVLSLKQNNQMMQERQ</sequence>
<accession>A0AAN5T069</accession>
<gene>
    <name evidence="1" type="ORF">JBJ86_05355</name>
</gene>
<reference evidence="1" key="2">
    <citation type="submission" date="2019-10" db="EMBL/GenBank/DDBJ databases">
        <authorList>
            <consortium name="NCBI Pathogen Detection Project"/>
        </authorList>
    </citation>
    <scope>NUCLEOTIDE SEQUENCE</scope>
    <source>
        <strain evidence="1">AZ00058701</strain>
    </source>
</reference>
<dbReference type="AlphaFoldDB" id="A0AAN5T069"/>
<reference evidence="1" key="1">
    <citation type="journal article" date="2018" name="Genome Biol.">
        <title>SKESA: strategic k-mer extension for scrupulous assemblies.</title>
        <authorList>
            <person name="Souvorov A."/>
            <person name="Agarwala R."/>
            <person name="Lipman D.J."/>
        </authorList>
    </citation>
    <scope>NUCLEOTIDE SEQUENCE</scope>
    <source>
        <strain evidence="1">AZ00058701</strain>
    </source>
</reference>
<name>A0AAN5T069_LEGPN</name>
<proteinExistence type="predicted"/>
<organism evidence="1 2">
    <name type="scientific">Legionella pneumophila</name>
    <dbReference type="NCBI Taxonomy" id="446"/>
    <lineage>
        <taxon>Bacteria</taxon>
        <taxon>Pseudomonadati</taxon>
        <taxon>Pseudomonadota</taxon>
        <taxon>Gammaproteobacteria</taxon>
        <taxon>Legionellales</taxon>
        <taxon>Legionellaceae</taxon>
        <taxon>Legionella</taxon>
    </lineage>
</organism>